<keyword evidence="2" id="KW-0677">Repeat</keyword>
<protein>
    <submittedName>
        <fullName evidence="4">Acyltransferase</fullName>
    </submittedName>
</protein>
<evidence type="ECO:0000313" key="5">
    <source>
        <dbReference type="Proteomes" id="UP000559010"/>
    </source>
</evidence>
<dbReference type="InterPro" id="IPR018357">
    <property type="entry name" value="Hexapep_transf_CS"/>
</dbReference>
<keyword evidence="1 4" id="KW-0808">Transferase</keyword>
<keyword evidence="3 4" id="KW-0012">Acyltransferase</keyword>
<gene>
    <name evidence="4" type="ORF">HH304_02480</name>
</gene>
<accession>A0A848IVP0</accession>
<dbReference type="PANTHER" id="PTHR23416:SF78">
    <property type="entry name" value="LIPOPOLYSACCHARIDE BIOSYNTHESIS O-ACETYL TRANSFERASE WBBJ-RELATED"/>
    <property type="match status" value="1"/>
</dbReference>
<dbReference type="PROSITE" id="PS00101">
    <property type="entry name" value="HEXAPEP_TRANSFERASES"/>
    <property type="match status" value="1"/>
</dbReference>
<name>A0A848IVP0_9BACT</name>
<dbReference type="EMBL" id="JABBNU010000001">
    <property type="protein sequence ID" value="NMM47248.1"/>
    <property type="molecule type" value="Genomic_DNA"/>
</dbReference>
<dbReference type="SUPFAM" id="SSF51161">
    <property type="entry name" value="Trimeric LpxA-like enzymes"/>
    <property type="match status" value="1"/>
</dbReference>
<dbReference type="InterPro" id="IPR051159">
    <property type="entry name" value="Hexapeptide_acetyltransf"/>
</dbReference>
<dbReference type="InterPro" id="IPR001451">
    <property type="entry name" value="Hexapep"/>
</dbReference>
<reference evidence="4 5" key="1">
    <citation type="submission" date="2020-04" db="EMBL/GenBank/DDBJ databases">
        <title>Flammeovirgaceae bacterium KN852 isolated from deep sea.</title>
        <authorList>
            <person name="Zhang D.-C."/>
        </authorList>
    </citation>
    <scope>NUCLEOTIDE SEQUENCE [LARGE SCALE GENOMIC DNA]</scope>
    <source>
        <strain evidence="4 5">KN852</strain>
    </source>
</reference>
<evidence type="ECO:0000313" key="4">
    <source>
        <dbReference type="EMBL" id="NMM47248.1"/>
    </source>
</evidence>
<evidence type="ECO:0000256" key="2">
    <source>
        <dbReference type="ARBA" id="ARBA00022737"/>
    </source>
</evidence>
<keyword evidence="5" id="KW-1185">Reference proteome</keyword>
<comment type="caution">
    <text evidence="4">The sequence shown here is derived from an EMBL/GenBank/DDBJ whole genome shotgun (WGS) entry which is preliminary data.</text>
</comment>
<proteinExistence type="predicted"/>
<dbReference type="InterPro" id="IPR011004">
    <property type="entry name" value="Trimer_LpxA-like_sf"/>
</dbReference>
<dbReference type="GO" id="GO:0016746">
    <property type="term" value="F:acyltransferase activity"/>
    <property type="evidence" value="ECO:0007669"/>
    <property type="project" value="UniProtKB-KW"/>
</dbReference>
<evidence type="ECO:0000256" key="1">
    <source>
        <dbReference type="ARBA" id="ARBA00022679"/>
    </source>
</evidence>
<dbReference type="CDD" id="cd04647">
    <property type="entry name" value="LbH_MAT_like"/>
    <property type="match status" value="1"/>
</dbReference>
<dbReference type="Proteomes" id="UP000559010">
    <property type="component" value="Unassembled WGS sequence"/>
</dbReference>
<organism evidence="4 5">
    <name type="scientific">Marinigracilibium pacificum</name>
    <dbReference type="NCBI Taxonomy" id="2729599"/>
    <lineage>
        <taxon>Bacteria</taxon>
        <taxon>Pseudomonadati</taxon>
        <taxon>Bacteroidota</taxon>
        <taxon>Cytophagia</taxon>
        <taxon>Cytophagales</taxon>
        <taxon>Flammeovirgaceae</taxon>
        <taxon>Marinigracilibium</taxon>
    </lineage>
</organism>
<dbReference type="PANTHER" id="PTHR23416">
    <property type="entry name" value="SIALIC ACID SYNTHASE-RELATED"/>
    <property type="match status" value="1"/>
</dbReference>
<dbReference type="Pfam" id="PF00132">
    <property type="entry name" value="Hexapep"/>
    <property type="match status" value="1"/>
</dbReference>
<sequence length="213" mass="23522">MLSGISKILADKESELRQDYPDKSSFGIKIKLIGYFFSGLYRSLMANWYLRNCIKGKFVSVNGKPKIKNEGEIILADRVRIWSVIERAKIFVHNGATLKIGQNSRINGCHISVTGLVDIGKNVRISPYVLILDDDFHDVKNHFEKGIQAPVVIKDDVWIASKAIILKGVKIGKGAVIAAGAVVTKDVPDYSVVAGVPARIIKSIKPEHDKILN</sequence>
<evidence type="ECO:0000256" key="3">
    <source>
        <dbReference type="ARBA" id="ARBA00023315"/>
    </source>
</evidence>
<dbReference type="Gene3D" id="2.160.10.10">
    <property type="entry name" value="Hexapeptide repeat proteins"/>
    <property type="match status" value="1"/>
</dbReference>
<dbReference type="AlphaFoldDB" id="A0A848IVP0"/>